<dbReference type="Gene3D" id="1.10.10.10">
    <property type="entry name" value="Winged helix-like DNA-binding domain superfamily/Winged helix DNA-binding domain"/>
    <property type="match status" value="1"/>
</dbReference>
<accession>A0A2U9IHR6</accession>
<dbReference type="InterPro" id="IPR036388">
    <property type="entry name" value="WH-like_DNA-bd_sf"/>
</dbReference>
<dbReference type="SUPFAM" id="SSF46785">
    <property type="entry name" value="Winged helix' DNA-binding domain"/>
    <property type="match status" value="1"/>
</dbReference>
<dbReference type="OrthoDB" id="44123at2157"/>
<evidence type="ECO:0000313" key="3">
    <source>
        <dbReference type="Proteomes" id="UP000248044"/>
    </source>
</evidence>
<organism evidence="2 3">
    <name type="scientific">Acidianus brierleyi</name>
    <dbReference type="NCBI Taxonomy" id="41673"/>
    <lineage>
        <taxon>Archaea</taxon>
        <taxon>Thermoproteota</taxon>
        <taxon>Thermoprotei</taxon>
        <taxon>Sulfolobales</taxon>
        <taxon>Sulfolobaceae</taxon>
        <taxon>Acidianus</taxon>
    </lineage>
</organism>
<gene>
    <name evidence="2" type="ORF">DFR85_14195</name>
</gene>
<evidence type="ECO:0000313" key="2">
    <source>
        <dbReference type="EMBL" id="AWR95569.1"/>
    </source>
</evidence>
<dbReference type="RefSeq" id="WP_110271447.1">
    <property type="nucleotide sequence ID" value="NZ_CP029289.2"/>
</dbReference>
<dbReference type="Pfam" id="PF01978">
    <property type="entry name" value="TrmB"/>
    <property type="match status" value="1"/>
</dbReference>
<dbReference type="AlphaFoldDB" id="A0A2U9IHR6"/>
<name>A0A2U9IHR6_9CREN</name>
<evidence type="ECO:0000259" key="1">
    <source>
        <dbReference type="Pfam" id="PF01978"/>
    </source>
</evidence>
<keyword evidence="3" id="KW-1185">Reference proteome</keyword>
<dbReference type="Proteomes" id="UP000248044">
    <property type="component" value="Chromosome"/>
</dbReference>
<dbReference type="KEGG" id="abri:DFR85_14195"/>
<dbReference type="GeneID" id="36833329"/>
<protein>
    <recommendedName>
        <fullName evidence="1">Transcription regulator TrmB N-terminal domain-containing protein</fullName>
    </recommendedName>
</protein>
<sequence>MENLEIKKEIVTKSGKRMTISSLLRMLYGLNDTDIEIYLTLKEMKNATIKDIIDKTHKNKPTVIRSLKILETLGFVSKEKLRSGEKGRPIYRYYLNTKIEKMIISDLKEIIESLNA</sequence>
<dbReference type="InterPro" id="IPR002831">
    <property type="entry name" value="Tscrpt_reg_TrmB_N"/>
</dbReference>
<reference evidence="2 3" key="1">
    <citation type="submission" date="2018-05" db="EMBL/GenBank/DDBJ databases">
        <title>Complete Genome Sequences of Extremely Thermoacidophilic, Metal-Mobilizing Type-Strain Members of the Archaeal Family Sulfolobaceae: Acidianus brierleyi DSM-1651T, Acidianus sulfidivorans DSM-18786T, Metallosphaera hakonensis DSM-7519T, and Metallosphaera prunae DSM-10039T.</title>
        <authorList>
            <person name="Counts J.A."/>
            <person name="Kelly R.M."/>
        </authorList>
    </citation>
    <scope>NUCLEOTIDE SEQUENCE [LARGE SCALE GENOMIC DNA]</scope>
    <source>
        <strain evidence="2 3">DSM 1651</strain>
    </source>
</reference>
<dbReference type="EMBL" id="CP029289">
    <property type="protein sequence ID" value="AWR95569.1"/>
    <property type="molecule type" value="Genomic_DNA"/>
</dbReference>
<feature type="domain" description="Transcription regulator TrmB N-terminal" evidence="1">
    <location>
        <begin position="27"/>
        <end position="92"/>
    </location>
</feature>
<proteinExistence type="predicted"/>
<dbReference type="InterPro" id="IPR036390">
    <property type="entry name" value="WH_DNA-bd_sf"/>
</dbReference>